<feature type="domain" description="Polyketide synthase-like phosphopantetheine-binding" evidence="3">
    <location>
        <begin position="582"/>
        <end position="666"/>
    </location>
</feature>
<dbReference type="Gene3D" id="3.40.50.720">
    <property type="entry name" value="NAD(P)-binding Rossmann-like Domain"/>
    <property type="match status" value="1"/>
</dbReference>
<dbReference type="PANTHER" id="PTHR43439">
    <property type="entry name" value="PHENYLACETATE-COENZYME A LIGASE"/>
    <property type="match status" value="1"/>
</dbReference>
<evidence type="ECO:0000313" key="5">
    <source>
        <dbReference type="Proteomes" id="UP000807469"/>
    </source>
</evidence>
<evidence type="ECO:0000256" key="1">
    <source>
        <dbReference type="ARBA" id="ARBA00022450"/>
    </source>
</evidence>
<dbReference type="OrthoDB" id="429813at2759"/>
<proteinExistence type="predicted"/>
<dbReference type="Pfam" id="PF00501">
    <property type="entry name" value="AMP-binding"/>
    <property type="match status" value="1"/>
</dbReference>
<comment type="caution">
    <text evidence="4">The sequence shown here is derived from an EMBL/GenBank/DDBJ whole genome shotgun (WGS) entry which is preliminary data.</text>
</comment>
<dbReference type="InterPro" id="IPR000873">
    <property type="entry name" value="AMP-dep_synth/lig_dom"/>
</dbReference>
<dbReference type="InterPro" id="IPR020845">
    <property type="entry name" value="AMP-binding_CS"/>
</dbReference>
<sequence length="1086" mass="121394">MILPFGPRTLPPVDGSILLPEAITFQERQNGNVPMYVFSEDGRADIIEITYRQFARACYNAPRVLNLFENALSKNLVVGIIALSDTAVYQATLVGLMCAGFIPFPISPRNTAEAIVNLLRKTDCHRILTTYASLKVIVDKTKEELERTEPGYKLTVTEMPILPQLFPELCSSSGLESAPTDIGEFTKPDSDSIAMYLHSSGSTGLPKAIPKTHREIVEFVTFPATIHLRDRRNPLTRIAAMHLPPFHALGLHCHVFLPLLACITVAIYPPRVIRPDLVPTMPTPDNILDLAQKTACSVIITIPSLLQIWAQNPKYMNILISMSEVKFSGGALSRKIGKFLREKGVRLTTSYGGTEFGAPCSSSYREGDEDDWEYVEFTHKSNIRWVSQENGLYECQFLICPTHHISVINLPDVQGYATSDLFIRHQTKDYLWKIVGRVDDVIIHSSGEKTVPPPMENVLYSSPYLMGVVMFGHAHSQPGVLVEPTSASHVDVHNKEEVERFRNLIWPIVEEANRIAPAFSRIFKELILVADPSKPFIRAGKGTVIRKATLNLYAEEIEALYSTLEESIVADDKVAPLRRWDEQDIKQWIFDQALALSSDRVTSTSISLFEQGFDSLSATILRRRITRALLIAMPDTSKSVLHAIDQNIVYAFPTIDSLSKRLVDLSNNPALADDHDHVEAIERMITNHRFNHVLTNSGNESNEVVVLLTGSTGHLGSHVLANLLRDPQISFVYTLNRPHKNGSSTQARQFQRFIEEGLDVNLLSLGKLAKLEGNCEEERLGLPEDILTELRARITAIIHSSWKLDFNQPLASFEPNIRQTHNLIDLARSSSCGSRVKFIFTSSVSVAQGWKCDNGPYPEEIVPNATYAVGMGYGESKYVTERILQTSGINTISLRISQITGSPVNGSWSTSDWVPIMIKSSIHLGALPSVIGRVSWIPVAVVANAIHTVLFSSDHYPAALNVIHPTGTPWDAVMRYVSDTFLKERQLSIPLLPFQDWFTHLHKKSDLPQREDAVNIPAIRLYDFFKRMANTDADERNSLRGSSAKSTSFSVGKVEPIGKMLHDLSDLTGKEVELWIKYWIRIGYFD</sequence>
<keyword evidence="2" id="KW-0597">Phosphoprotein</keyword>
<dbReference type="PROSITE" id="PS00455">
    <property type="entry name" value="AMP_BINDING"/>
    <property type="match status" value="1"/>
</dbReference>
<reference evidence="4" key="1">
    <citation type="submission" date="2020-11" db="EMBL/GenBank/DDBJ databases">
        <authorList>
            <consortium name="DOE Joint Genome Institute"/>
            <person name="Ahrendt S."/>
            <person name="Riley R."/>
            <person name="Andreopoulos W."/>
            <person name="Labutti K."/>
            <person name="Pangilinan J."/>
            <person name="Ruiz-Duenas F.J."/>
            <person name="Barrasa J.M."/>
            <person name="Sanchez-Garcia M."/>
            <person name="Camarero S."/>
            <person name="Miyauchi S."/>
            <person name="Serrano A."/>
            <person name="Linde D."/>
            <person name="Babiker R."/>
            <person name="Drula E."/>
            <person name="Ayuso-Fernandez I."/>
            <person name="Pacheco R."/>
            <person name="Padilla G."/>
            <person name="Ferreira P."/>
            <person name="Barriuso J."/>
            <person name="Kellner H."/>
            <person name="Castanera R."/>
            <person name="Alfaro M."/>
            <person name="Ramirez L."/>
            <person name="Pisabarro A.G."/>
            <person name="Kuo A."/>
            <person name="Tritt A."/>
            <person name="Lipzen A."/>
            <person name="He G."/>
            <person name="Yan M."/>
            <person name="Ng V."/>
            <person name="Cullen D."/>
            <person name="Martin F."/>
            <person name="Rosso M.-N."/>
            <person name="Henrissat B."/>
            <person name="Hibbett D."/>
            <person name="Martinez A.T."/>
            <person name="Grigoriev I.V."/>
        </authorList>
    </citation>
    <scope>NUCLEOTIDE SEQUENCE</scope>
    <source>
        <strain evidence="4">CIRM-BRFM 674</strain>
    </source>
</reference>
<keyword evidence="1" id="KW-0596">Phosphopantetheine</keyword>
<dbReference type="Proteomes" id="UP000807469">
    <property type="component" value="Unassembled WGS sequence"/>
</dbReference>
<dbReference type="InterPro" id="IPR042099">
    <property type="entry name" value="ANL_N_sf"/>
</dbReference>
<dbReference type="GO" id="GO:0031177">
    <property type="term" value="F:phosphopantetheine binding"/>
    <property type="evidence" value="ECO:0007669"/>
    <property type="project" value="InterPro"/>
</dbReference>
<dbReference type="InterPro" id="IPR013120">
    <property type="entry name" value="FAR_NAD-bd"/>
</dbReference>
<dbReference type="SUPFAM" id="SSF51735">
    <property type="entry name" value="NAD(P)-binding Rossmann-fold domains"/>
    <property type="match status" value="1"/>
</dbReference>
<accession>A0A9P5ZAV2</accession>
<dbReference type="Pfam" id="PF07993">
    <property type="entry name" value="NAD_binding_4"/>
    <property type="match status" value="1"/>
</dbReference>
<dbReference type="EMBL" id="MU155147">
    <property type="protein sequence ID" value="KAF9484031.1"/>
    <property type="molecule type" value="Genomic_DNA"/>
</dbReference>
<dbReference type="PANTHER" id="PTHR43439:SF2">
    <property type="entry name" value="ENZYME, PUTATIVE (JCVI)-RELATED"/>
    <property type="match status" value="1"/>
</dbReference>
<evidence type="ECO:0000259" key="3">
    <source>
        <dbReference type="SMART" id="SM00823"/>
    </source>
</evidence>
<evidence type="ECO:0000313" key="4">
    <source>
        <dbReference type="EMBL" id="KAF9484031.1"/>
    </source>
</evidence>
<gene>
    <name evidence="4" type="ORF">BDN70DRAFT_850311</name>
</gene>
<dbReference type="AlphaFoldDB" id="A0A9P5ZAV2"/>
<keyword evidence="5" id="KW-1185">Reference proteome</keyword>
<evidence type="ECO:0000256" key="2">
    <source>
        <dbReference type="ARBA" id="ARBA00022553"/>
    </source>
</evidence>
<dbReference type="InterPro" id="IPR036291">
    <property type="entry name" value="NAD(P)-bd_dom_sf"/>
</dbReference>
<protein>
    <submittedName>
        <fullName evidence="4">Aminoadipate reductase</fullName>
    </submittedName>
</protein>
<dbReference type="InterPro" id="IPR051414">
    <property type="entry name" value="Adenylate-forming_Reductase"/>
</dbReference>
<organism evidence="4 5">
    <name type="scientific">Pholiota conissans</name>
    <dbReference type="NCBI Taxonomy" id="109636"/>
    <lineage>
        <taxon>Eukaryota</taxon>
        <taxon>Fungi</taxon>
        <taxon>Dikarya</taxon>
        <taxon>Basidiomycota</taxon>
        <taxon>Agaricomycotina</taxon>
        <taxon>Agaricomycetes</taxon>
        <taxon>Agaricomycetidae</taxon>
        <taxon>Agaricales</taxon>
        <taxon>Agaricineae</taxon>
        <taxon>Strophariaceae</taxon>
        <taxon>Pholiota</taxon>
    </lineage>
</organism>
<dbReference type="SUPFAM" id="SSF56801">
    <property type="entry name" value="Acetyl-CoA synthetase-like"/>
    <property type="match status" value="1"/>
</dbReference>
<dbReference type="SMART" id="SM00823">
    <property type="entry name" value="PKS_PP"/>
    <property type="match status" value="1"/>
</dbReference>
<dbReference type="Gene3D" id="3.40.50.12780">
    <property type="entry name" value="N-terminal domain of ligase-like"/>
    <property type="match status" value="1"/>
</dbReference>
<name>A0A9P5ZAV2_9AGAR</name>
<dbReference type="InterPro" id="IPR020806">
    <property type="entry name" value="PKS_PP-bd"/>
</dbReference>
<dbReference type="Pfam" id="PF23562">
    <property type="entry name" value="AMP-binding_C_3"/>
    <property type="match status" value="1"/>
</dbReference>